<dbReference type="InterPro" id="IPR050708">
    <property type="entry name" value="T6SS_VgrG/RHS"/>
</dbReference>
<organism evidence="4 5">
    <name type="scientific">Halobacillus dabanensis</name>
    <dbReference type="NCBI Taxonomy" id="240302"/>
    <lineage>
        <taxon>Bacteria</taxon>
        <taxon>Bacillati</taxon>
        <taxon>Bacillota</taxon>
        <taxon>Bacilli</taxon>
        <taxon>Bacillales</taxon>
        <taxon>Bacillaceae</taxon>
        <taxon>Halobacillus</taxon>
    </lineage>
</organism>
<dbReference type="PANTHER" id="PTHR32305">
    <property type="match status" value="1"/>
</dbReference>
<sequence length="1148" mass="131858">MEKWINNSQTNTGLLLKASDETIATYKKFISGDDSSWSSKTPLLSITYYPASRLGLEDYWNYDQHPLVDGYSYTNLTSGNNIIQYTDFSVEGQGDSSLEFMRTYNSKAVENSPFGFGWTFTGNESVLEVHDKNQIVYSDSDGTAHTFDYDSLTNLYVSPKGKHLKISKVSQGYEITDKYGYKTYFEKDPSDRHTNVTTAKIRHQENLRGKRITYKYDTQGRLSNISDPSGRSLNFTYNANGKVQRLEFEGRKFEYKYDAKNRLIEVLQYQTSTDYTKTKYEYNNDGRLTAITDPNGHRTDYTYNQEFLQKVQEPSHDGTLPDPVNRPGTTYTYDILNNISTMTEPAEPNTTTFYSNNNYVVTKLEDAEGQVTQFELDDDYNHIKITDSKENNTLQSFDDKGNLLSITDSELNKTSYTYDSLGNLILETDPVGNVTTHQYNSYGDLISTKDPKGNTTSFLYDSYGNLTSQKNPDGSTENYGYDEKHNYVINQTDIAGNIISNTTDSVGNTTSVTDAKGSLTSYQYDNKNQLTEVTDAQLKKTIYEYDKSGNRLKMVNAKNNSTSYVYNGMNLPTEIRNSLNQTIKHDYDENGNPTKVTFPSTDEVSYTYTKLNQLKETRINGVKQWDYTYDENGNVVTITDSNQQSKFYTYNSRNLLSKITEGQHIKEYQYNPNQYLTSLKAKVGEATFSLGFIPNELNQLETLKRNDNTLSTYKYNQMNLIESMTFSNGTNTNFEYDTANRVKILTTNSPTGDILSQLSYSYDKNNYISNVETNYGKIAYQYDQLNQLTQESLVDGSTIKYEYDSVGNRTKKIIIKEATTDITSYTYDEADQLTSVNDVEYQYDSNGNLIYDGSKTYVYDGLNQLIEVKNSLNQTLAKYDYDESGNRTSKTTSTGIVYFHYHDDKVIYETDSNNSILAEYTWDDNGLPVTMTKNGKTYYYHLNAHGDVISITNSTGSKVAEYQYDAWGNILTQSGTMASINPYRYAGYRYDTETNLYYLQSRYYNSKDGRFTTRDAFHGFEEEPISQNLYTYTKNNPVMYVDHDGHNPVLILAVIVIRGLTKKFGSKVALSAYKSIKPWLKKVRNEPRKYKIKVEEPNYKGKFSIKVFKKGKSTPIFRLEFHHENGRWDLHYHEGTRRKSLWRSKKIR</sequence>
<dbReference type="InterPro" id="IPR006530">
    <property type="entry name" value="YD"/>
</dbReference>
<accession>A0A1I3THD5</accession>
<evidence type="ECO:0000259" key="2">
    <source>
        <dbReference type="Pfam" id="PF20148"/>
    </source>
</evidence>
<feature type="domain" description="Teneurin-like YD-shell" evidence="3">
    <location>
        <begin position="757"/>
        <end position="1038"/>
    </location>
</feature>
<gene>
    <name evidence="4" type="ORF">SAMN04487936_103373</name>
</gene>
<keyword evidence="1" id="KW-0677">Repeat</keyword>
<feature type="domain" description="Teneurin-like YD-shell" evidence="3">
    <location>
        <begin position="602"/>
        <end position="679"/>
    </location>
</feature>
<evidence type="ECO:0000313" key="4">
    <source>
        <dbReference type="EMBL" id="SFJ69942.1"/>
    </source>
</evidence>
<dbReference type="Proteomes" id="UP000183557">
    <property type="component" value="Unassembled WGS sequence"/>
</dbReference>
<protein>
    <submittedName>
        <fullName evidence="4">RHS repeat-associated core domain-containing protein</fullName>
    </submittedName>
</protein>
<dbReference type="Pfam" id="PF25023">
    <property type="entry name" value="TEN_YD-shell"/>
    <property type="match status" value="3"/>
</dbReference>
<dbReference type="PANTHER" id="PTHR32305:SF15">
    <property type="entry name" value="PROTEIN RHSA-RELATED"/>
    <property type="match status" value="1"/>
</dbReference>
<dbReference type="Pfam" id="PF05593">
    <property type="entry name" value="RHS_repeat"/>
    <property type="match status" value="3"/>
</dbReference>
<feature type="domain" description="DUF6531" evidence="2">
    <location>
        <begin position="75"/>
        <end position="147"/>
    </location>
</feature>
<dbReference type="NCBIfam" id="TIGR01643">
    <property type="entry name" value="YD_repeat_2x"/>
    <property type="match status" value="7"/>
</dbReference>
<keyword evidence="5" id="KW-1185">Reference proteome</keyword>
<dbReference type="NCBIfam" id="TIGR03696">
    <property type="entry name" value="Rhs_assc_core"/>
    <property type="match status" value="1"/>
</dbReference>
<dbReference type="Gene3D" id="2.180.10.10">
    <property type="entry name" value="RHS repeat-associated core"/>
    <property type="match status" value="2"/>
</dbReference>
<dbReference type="InterPro" id="IPR045351">
    <property type="entry name" value="DUF6531"/>
</dbReference>
<dbReference type="InterPro" id="IPR056823">
    <property type="entry name" value="TEN-like_YD-shell"/>
</dbReference>
<evidence type="ECO:0000313" key="5">
    <source>
        <dbReference type="Proteomes" id="UP000183557"/>
    </source>
</evidence>
<dbReference type="EMBL" id="FOSB01000003">
    <property type="protein sequence ID" value="SFJ69942.1"/>
    <property type="molecule type" value="Genomic_DNA"/>
</dbReference>
<dbReference type="OrthoDB" id="1432909at2"/>
<name>A0A1I3THD5_HALDA</name>
<reference evidence="5" key="1">
    <citation type="submission" date="2016-10" db="EMBL/GenBank/DDBJ databases">
        <authorList>
            <person name="Varghese N."/>
            <person name="Submissions S."/>
        </authorList>
    </citation>
    <scope>NUCLEOTIDE SEQUENCE [LARGE SCALE GENOMIC DNA]</scope>
    <source>
        <strain evidence="5">CGMCC 1.3704</strain>
    </source>
</reference>
<dbReference type="Pfam" id="PF20148">
    <property type="entry name" value="DUF6531"/>
    <property type="match status" value="1"/>
</dbReference>
<dbReference type="AlphaFoldDB" id="A0A1I3THD5"/>
<dbReference type="InterPro" id="IPR031325">
    <property type="entry name" value="RHS_repeat"/>
</dbReference>
<proteinExistence type="predicted"/>
<dbReference type="InterPro" id="IPR022385">
    <property type="entry name" value="Rhs_assc_core"/>
</dbReference>
<evidence type="ECO:0000256" key="1">
    <source>
        <dbReference type="ARBA" id="ARBA00022737"/>
    </source>
</evidence>
<evidence type="ECO:0000259" key="3">
    <source>
        <dbReference type="Pfam" id="PF25023"/>
    </source>
</evidence>
<feature type="domain" description="Teneurin-like YD-shell" evidence="3">
    <location>
        <begin position="204"/>
        <end position="305"/>
    </location>
</feature>